<dbReference type="Pfam" id="PF00583">
    <property type="entry name" value="Acetyltransf_1"/>
    <property type="match status" value="1"/>
</dbReference>
<protein>
    <recommendedName>
        <fullName evidence="1">N-acetyltransferase domain-containing protein</fullName>
    </recommendedName>
</protein>
<dbReference type="InterPro" id="IPR016181">
    <property type="entry name" value="Acyl_CoA_acyltransferase"/>
</dbReference>
<evidence type="ECO:0000313" key="2">
    <source>
        <dbReference type="EMBL" id="OOV84501.1"/>
    </source>
</evidence>
<evidence type="ECO:0000259" key="1">
    <source>
        <dbReference type="PROSITE" id="PS51186"/>
    </source>
</evidence>
<proteinExistence type="predicted"/>
<feature type="domain" description="N-acetyltransferase" evidence="1">
    <location>
        <begin position="4"/>
        <end position="160"/>
    </location>
</feature>
<accession>A0A1T1H3U5</accession>
<reference evidence="2 3" key="1">
    <citation type="submission" date="2017-02" db="EMBL/GenBank/DDBJ databases">
        <title>Acinetobacter sp. ANC 4945, whole genome shotgun sequencing project.</title>
        <authorList>
            <person name="Radolfova-Krizova L."/>
            <person name="Al Atrouni A."/>
            <person name="Nemec A."/>
        </authorList>
    </citation>
    <scope>NUCLEOTIDE SEQUENCE [LARGE SCALE GENOMIC DNA]</scope>
    <source>
        <strain evidence="2 3">ANC 4945</strain>
    </source>
</reference>
<dbReference type="AlphaFoldDB" id="A0A1T1H3U5"/>
<evidence type="ECO:0000313" key="3">
    <source>
        <dbReference type="Proteomes" id="UP000191160"/>
    </source>
</evidence>
<comment type="caution">
    <text evidence="2">The sequence shown here is derived from an EMBL/GenBank/DDBJ whole genome shotgun (WGS) entry which is preliminary data.</text>
</comment>
<dbReference type="SUPFAM" id="SSF55729">
    <property type="entry name" value="Acyl-CoA N-acyltransferases (Nat)"/>
    <property type="match status" value="1"/>
</dbReference>
<keyword evidence="3" id="KW-1185">Reference proteome</keyword>
<dbReference type="GO" id="GO:0016747">
    <property type="term" value="F:acyltransferase activity, transferring groups other than amino-acyl groups"/>
    <property type="evidence" value="ECO:0007669"/>
    <property type="project" value="InterPro"/>
</dbReference>
<organism evidence="2 3">
    <name type="scientific">Acinetobacter amyesii</name>
    <dbReference type="NCBI Taxonomy" id="2942470"/>
    <lineage>
        <taxon>Bacteria</taxon>
        <taxon>Pseudomonadati</taxon>
        <taxon>Pseudomonadota</taxon>
        <taxon>Gammaproteobacteria</taxon>
        <taxon>Moraxellales</taxon>
        <taxon>Moraxellaceae</taxon>
        <taxon>Acinetobacter</taxon>
    </lineage>
</organism>
<dbReference type="Gene3D" id="3.40.630.30">
    <property type="match status" value="1"/>
</dbReference>
<dbReference type="Proteomes" id="UP000191160">
    <property type="component" value="Unassembled WGS sequence"/>
</dbReference>
<dbReference type="PROSITE" id="PS51186">
    <property type="entry name" value="GNAT"/>
    <property type="match status" value="1"/>
</dbReference>
<dbReference type="InterPro" id="IPR000182">
    <property type="entry name" value="GNAT_dom"/>
</dbReference>
<dbReference type="RefSeq" id="WP_078189658.1">
    <property type="nucleotide sequence ID" value="NZ_JAMCOZ010000006.1"/>
</dbReference>
<name>A0A1T1H3U5_9GAMM</name>
<sequence>MSSVTVRPTLESDWKTLKNLRLKALQDSPDAFKVTYEKTKTHSDSEWQDRAAQRTPCHYLLAFDVEDAIGMVGGIVDEQNEFNVVAMWVRAKFYSRSIAEQMITKIKQYAISQGFEKIVLRVSWGHLRAFQFYTKLGFVRVTEKDLDNSNFGLNSQKMEC</sequence>
<gene>
    <name evidence="2" type="ORF">B1202_05910</name>
</gene>
<dbReference type="EMBL" id="MVKX01000003">
    <property type="protein sequence ID" value="OOV84501.1"/>
    <property type="molecule type" value="Genomic_DNA"/>
</dbReference>